<sequence length="139" mass="15551">MSSRSRLVRSPSGGGARAEGRSAGRTVVLFLVLCVLALTLAVPVRTYMSEQAREEKVAAEHAQLLADIARLEDQKRLQDDPEYIKAEARIRLQYVMPGETPYRVQTPGAPKPTPEQIEAEQAKQNPWYTNVWRTIAVPH</sequence>
<dbReference type="Proteomes" id="UP000183053">
    <property type="component" value="Unassembled WGS sequence"/>
</dbReference>
<keyword evidence="1" id="KW-0132">Cell division</keyword>
<dbReference type="OrthoDB" id="5187715at2"/>
<accession>A0A1H1CQL2</accession>
<dbReference type="AlphaFoldDB" id="A0A1H1CQL2"/>
<protein>
    <submittedName>
        <fullName evidence="1">Cell division protein FtsB</fullName>
    </submittedName>
</protein>
<evidence type="ECO:0000313" key="2">
    <source>
        <dbReference type="Proteomes" id="UP000183053"/>
    </source>
</evidence>
<dbReference type="RefSeq" id="WP_068532796.1">
    <property type="nucleotide sequence ID" value="NZ_AP025457.1"/>
</dbReference>
<reference evidence="2" key="1">
    <citation type="submission" date="2016-10" db="EMBL/GenBank/DDBJ databases">
        <authorList>
            <person name="Varghese N."/>
            <person name="Submissions S."/>
        </authorList>
    </citation>
    <scope>NUCLEOTIDE SEQUENCE [LARGE SCALE GENOMIC DNA]</scope>
    <source>
        <strain evidence="2">DSM 44142</strain>
    </source>
</reference>
<gene>
    <name evidence="1" type="ORF">SAMN04489765_1300</name>
</gene>
<name>A0A1H1CQL2_9ACTN</name>
<dbReference type="GO" id="GO:0051301">
    <property type="term" value="P:cell division"/>
    <property type="evidence" value="ECO:0007669"/>
    <property type="project" value="UniProtKB-KW"/>
</dbReference>
<dbReference type="STRING" id="47312.SAMN04489765_1300"/>
<dbReference type="InterPro" id="IPR007060">
    <property type="entry name" value="FtsL/DivIC"/>
</dbReference>
<keyword evidence="1" id="KW-0131">Cell cycle</keyword>
<evidence type="ECO:0000313" key="1">
    <source>
        <dbReference type="EMBL" id="SDQ65836.1"/>
    </source>
</evidence>
<organism evidence="1 2">
    <name type="scientific">Tsukamurella pulmonis</name>
    <dbReference type="NCBI Taxonomy" id="47312"/>
    <lineage>
        <taxon>Bacteria</taxon>
        <taxon>Bacillati</taxon>
        <taxon>Actinomycetota</taxon>
        <taxon>Actinomycetes</taxon>
        <taxon>Mycobacteriales</taxon>
        <taxon>Tsukamurellaceae</taxon>
        <taxon>Tsukamurella</taxon>
    </lineage>
</organism>
<proteinExistence type="predicted"/>
<dbReference type="Pfam" id="PF04977">
    <property type="entry name" value="DivIC"/>
    <property type="match status" value="1"/>
</dbReference>
<keyword evidence="2" id="KW-1185">Reference proteome</keyword>
<dbReference type="EMBL" id="FNLF01000002">
    <property type="protein sequence ID" value="SDQ65836.1"/>
    <property type="molecule type" value="Genomic_DNA"/>
</dbReference>